<evidence type="ECO:0000313" key="3">
    <source>
        <dbReference type="Proteomes" id="UP000194632"/>
    </source>
</evidence>
<feature type="transmembrane region" description="Helical" evidence="1">
    <location>
        <begin position="25"/>
        <end position="44"/>
    </location>
</feature>
<dbReference type="RefSeq" id="WP_086535307.1">
    <property type="nucleotide sequence ID" value="NZ_NGFO01000010.1"/>
</dbReference>
<dbReference type="AlphaFoldDB" id="A0A243QAU8"/>
<sequence>MHGSVEQRENTSVERDFARFTAPTVRAWLGSIAVLATPAAAALYDVGTVPGLIGTGCAGAVLTLAHLGLQCQAAILVLRDGRWLPAVLAAALCAATLTALYLVAFDHPAGWYLLLMSVVAVAAYAAAAGPRATTTVDRRSGPTPR</sequence>
<keyword evidence="1" id="KW-0472">Membrane</keyword>
<gene>
    <name evidence="2" type="ORF">CA982_10640</name>
</gene>
<dbReference type="Proteomes" id="UP000194632">
    <property type="component" value="Unassembled WGS sequence"/>
</dbReference>
<comment type="caution">
    <text evidence="2">The sequence shown here is derived from an EMBL/GenBank/DDBJ whole genome shotgun (WGS) entry which is preliminary data.</text>
</comment>
<protein>
    <submittedName>
        <fullName evidence="2">Uncharacterized protein</fullName>
    </submittedName>
</protein>
<dbReference type="OrthoDB" id="9963776at2"/>
<evidence type="ECO:0000313" key="2">
    <source>
        <dbReference type="EMBL" id="OUC78843.1"/>
    </source>
</evidence>
<keyword evidence="1" id="KW-1133">Transmembrane helix</keyword>
<keyword evidence="1" id="KW-0812">Transmembrane</keyword>
<name>A0A243QAU8_9ACTN</name>
<proteinExistence type="predicted"/>
<evidence type="ECO:0000256" key="1">
    <source>
        <dbReference type="SAM" id="Phobius"/>
    </source>
</evidence>
<feature type="transmembrane region" description="Helical" evidence="1">
    <location>
        <begin position="50"/>
        <end position="71"/>
    </location>
</feature>
<dbReference type="EMBL" id="NGFO01000010">
    <property type="protein sequence ID" value="OUC78843.1"/>
    <property type="molecule type" value="Genomic_DNA"/>
</dbReference>
<organism evidence="2 3">
    <name type="scientific">Gordonia lacunae</name>
    <dbReference type="NCBI Taxonomy" id="417102"/>
    <lineage>
        <taxon>Bacteria</taxon>
        <taxon>Bacillati</taxon>
        <taxon>Actinomycetota</taxon>
        <taxon>Actinomycetes</taxon>
        <taxon>Mycobacteriales</taxon>
        <taxon>Gordoniaceae</taxon>
        <taxon>Gordonia</taxon>
    </lineage>
</organism>
<keyword evidence="3" id="KW-1185">Reference proteome</keyword>
<accession>A0A243QAU8</accession>
<feature type="transmembrane region" description="Helical" evidence="1">
    <location>
        <begin position="109"/>
        <end position="129"/>
    </location>
</feature>
<feature type="transmembrane region" description="Helical" evidence="1">
    <location>
        <begin position="83"/>
        <end position="103"/>
    </location>
</feature>
<reference evidence="2 3" key="1">
    <citation type="submission" date="2017-05" db="EMBL/GenBank/DDBJ databases">
        <title>Biotechnological potential of actinobacteria isolated from South African environments.</title>
        <authorList>
            <person name="Le Roes-Hill M."/>
            <person name="Prins A."/>
            <person name="Durrell K.A."/>
        </authorList>
    </citation>
    <scope>NUCLEOTIDE SEQUENCE [LARGE SCALE GENOMIC DNA]</scope>
    <source>
        <strain evidence="2">BS2</strain>
    </source>
</reference>